<dbReference type="InterPro" id="IPR033464">
    <property type="entry name" value="CSN8_PSD8_EIF3K"/>
</dbReference>
<dbReference type="Pfam" id="PF10075">
    <property type="entry name" value="CSN8_PSD8_EIF3K"/>
    <property type="match status" value="1"/>
</dbReference>
<dbReference type="PANTHER" id="PTHR12387:SF0">
    <property type="entry name" value="26S PROTEASOME NON-ATPASE REGULATORY SUBUNIT 8"/>
    <property type="match status" value="1"/>
</dbReference>
<dbReference type="InterPro" id="IPR006746">
    <property type="entry name" value="26S_Psome_Rpn12"/>
</dbReference>
<dbReference type="GO" id="GO:0008541">
    <property type="term" value="C:proteasome regulatory particle, lid subcomplex"/>
    <property type="evidence" value="ECO:0007669"/>
    <property type="project" value="TreeGrafter"/>
</dbReference>
<feature type="domain" description="CSN8/PSMD8/EIF3K" evidence="2">
    <location>
        <begin position="98"/>
        <end position="227"/>
    </location>
</feature>
<dbReference type="GO" id="GO:0043161">
    <property type="term" value="P:proteasome-mediated ubiquitin-dependent protein catabolic process"/>
    <property type="evidence" value="ECO:0007669"/>
    <property type="project" value="TreeGrafter"/>
</dbReference>
<dbReference type="Gene3D" id="1.25.40.990">
    <property type="match status" value="1"/>
</dbReference>
<dbReference type="PANTHER" id="PTHR12387">
    <property type="entry name" value="26S PROTEASOME NON-ATPASE REGULATORY SUBUNIT 8"/>
    <property type="match status" value="1"/>
</dbReference>
<organism evidence="3">
    <name type="scientific">Skeletonema marinoi</name>
    <dbReference type="NCBI Taxonomy" id="267567"/>
    <lineage>
        <taxon>Eukaryota</taxon>
        <taxon>Sar</taxon>
        <taxon>Stramenopiles</taxon>
        <taxon>Ochrophyta</taxon>
        <taxon>Bacillariophyta</taxon>
        <taxon>Coscinodiscophyceae</taxon>
        <taxon>Thalassiosirophycidae</taxon>
        <taxon>Thalassiosirales</taxon>
        <taxon>Skeletonemataceae</taxon>
        <taxon>Skeletonema</taxon>
        <taxon>Skeletonema marinoi-dohrnii complex</taxon>
    </lineage>
</organism>
<evidence type="ECO:0000313" key="3">
    <source>
        <dbReference type="EMBL" id="CAD9596477.1"/>
    </source>
</evidence>
<accession>A0A7S2L5E5</accession>
<dbReference type="EMBL" id="HBGZ01012388">
    <property type="protein sequence ID" value="CAD9596477.1"/>
    <property type="molecule type" value="Transcribed_RNA"/>
</dbReference>
<protein>
    <recommendedName>
        <fullName evidence="2">CSN8/PSMD8/EIF3K domain-containing protein</fullName>
    </recommendedName>
</protein>
<evidence type="ECO:0000259" key="2">
    <source>
        <dbReference type="Pfam" id="PF10075"/>
    </source>
</evidence>
<gene>
    <name evidence="3" type="ORF">SMAR0320_LOCUS8818</name>
</gene>
<keyword evidence="1" id="KW-0647">Proteasome</keyword>
<dbReference type="GO" id="GO:0005634">
    <property type="term" value="C:nucleus"/>
    <property type="evidence" value="ECO:0007669"/>
    <property type="project" value="TreeGrafter"/>
</dbReference>
<dbReference type="GO" id="GO:0005829">
    <property type="term" value="C:cytosol"/>
    <property type="evidence" value="ECO:0007669"/>
    <property type="project" value="TreeGrafter"/>
</dbReference>
<name>A0A7S2L5E5_9STRA</name>
<evidence type="ECO:0000256" key="1">
    <source>
        <dbReference type="ARBA" id="ARBA00022942"/>
    </source>
</evidence>
<proteinExistence type="predicted"/>
<reference evidence="3" key="1">
    <citation type="submission" date="2021-01" db="EMBL/GenBank/DDBJ databases">
        <authorList>
            <person name="Corre E."/>
            <person name="Pelletier E."/>
            <person name="Niang G."/>
            <person name="Scheremetjew M."/>
            <person name="Finn R."/>
            <person name="Kale V."/>
            <person name="Holt S."/>
            <person name="Cochrane G."/>
            <person name="Meng A."/>
            <person name="Brown T."/>
            <person name="Cohen L."/>
        </authorList>
    </citation>
    <scope>NUCLEOTIDE SEQUENCE</scope>
    <source>
        <strain evidence="3">SM1012Den-03</strain>
    </source>
</reference>
<sequence length="258" mass="28553">MTDPKALINNLSAALQASDITSGKSALNQLKIWMLEISLQDSPPESISLAATALELGALLSAADDDLDAFARNISQLKPYYDALSASTILVKTERKCHVLGLNLMHLLVDNRLSEFHAELELLSEEEAGTPFVSFPITLERQLMVGSYDEVLNAGRSVPDPSYNFFMENLMETVRDSIADCVEVTYKSLKLTDAVTMMKLDSVEELQEYVQDKRDDWLVEGDMLTFQPPPVGSKAADIPSMKLISQSLSYATELERIV</sequence>
<dbReference type="AlphaFoldDB" id="A0A7S2L5E5"/>